<keyword evidence="1" id="KW-0472">Membrane</keyword>
<sequence>MPADVFEWLEASQLAVFIRQSPLLFPAIEVVHIVGFIFLVGSAFMFDLRLLGVAGRLAVKDAAGYVLPWSRRSLLLVIPSGLLLFISQATALSTNSIFGIKLILILAAFTNAAIFHRYTLARCERSVPTPPAAKAAAILSLLLWTAVITCGRLIAYF</sequence>
<dbReference type="Proteomes" id="UP001319180">
    <property type="component" value="Unassembled WGS sequence"/>
</dbReference>
<feature type="transmembrane region" description="Helical" evidence="1">
    <location>
        <begin position="136"/>
        <end position="155"/>
    </location>
</feature>
<dbReference type="EMBL" id="JAHESC010000045">
    <property type="protein sequence ID" value="MBT1689640.1"/>
    <property type="molecule type" value="Genomic_DNA"/>
</dbReference>
<dbReference type="RefSeq" id="WP_254092860.1">
    <property type="nucleotide sequence ID" value="NZ_JAHESC010000045.1"/>
</dbReference>
<name>A0AAP2DF48_9BACT</name>
<keyword evidence="1" id="KW-1133">Transmembrane helix</keyword>
<feature type="transmembrane region" description="Helical" evidence="1">
    <location>
        <begin position="30"/>
        <end position="52"/>
    </location>
</feature>
<evidence type="ECO:0000256" key="1">
    <source>
        <dbReference type="SAM" id="Phobius"/>
    </source>
</evidence>
<feature type="transmembrane region" description="Helical" evidence="1">
    <location>
        <begin position="97"/>
        <end position="115"/>
    </location>
</feature>
<accession>A0AAP2DF48</accession>
<protein>
    <recommendedName>
        <fullName evidence="2">DUF6644 domain-containing protein</fullName>
    </recommendedName>
</protein>
<proteinExistence type="predicted"/>
<gene>
    <name evidence="3" type="ORF">KK078_23960</name>
</gene>
<dbReference type="InterPro" id="IPR046586">
    <property type="entry name" value="DUF6644"/>
</dbReference>
<evidence type="ECO:0000313" key="4">
    <source>
        <dbReference type="Proteomes" id="UP001319180"/>
    </source>
</evidence>
<dbReference type="Pfam" id="PF20349">
    <property type="entry name" value="DUF6644"/>
    <property type="match status" value="1"/>
</dbReference>
<organism evidence="3 4">
    <name type="scientific">Dawidia soli</name>
    <dbReference type="NCBI Taxonomy" id="2782352"/>
    <lineage>
        <taxon>Bacteria</taxon>
        <taxon>Pseudomonadati</taxon>
        <taxon>Bacteroidota</taxon>
        <taxon>Cytophagia</taxon>
        <taxon>Cytophagales</taxon>
        <taxon>Chryseotaleaceae</taxon>
        <taxon>Dawidia</taxon>
    </lineage>
</organism>
<dbReference type="AlphaFoldDB" id="A0AAP2DF48"/>
<evidence type="ECO:0000259" key="2">
    <source>
        <dbReference type="Pfam" id="PF20349"/>
    </source>
</evidence>
<reference evidence="3 4" key="1">
    <citation type="submission" date="2021-05" db="EMBL/GenBank/DDBJ databases">
        <title>A Polyphasic approach of four new species of the genus Ohtaekwangia: Ohtaekwangia histidinii sp. nov., Ohtaekwangia cretensis sp. nov., Ohtaekwangia indiensis sp. nov., Ohtaekwangia reichenbachii sp. nov. from diverse environment.</title>
        <authorList>
            <person name="Octaviana S."/>
        </authorList>
    </citation>
    <scope>NUCLEOTIDE SEQUENCE [LARGE SCALE GENOMIC DNA]</scope>
    <source>
        <strain evidence="3 4">PWU37</strain>
    </source>
</reference>
<keyword evidence="4" id="KW-1185">Reference proteome</keyword>
<evidence type="ECO:0000313" key="3">
    <source>
        <dbReference type="EMBL" id="MBT1689640.1"/>
    </source>
</evidence>
<keyword evidence="1" id="KW-0812">Transmembrane</keyword>
<feature type="domain" description="DUF6644" evidence="2">
    <location>
        <begin position="6"/>
        <end position="156"/>
    </location>
</feature>
<comment type="caution">
    <text evidence="3">The sequence shown here is derived from an EMBL/GenBank/DDBJ whole genome shotgun (WGS) entry which is preliminary data.</text>
</comment>
<feature type="transmembrane region" description="Helical" evidence="1">
    <location>
        <begin position="73"/>
        <end position="91"/>
    </location>
</feature>